<dbReference type="Gene3D" id="2.120.10.80">
    <property type="entry name" value="Kelch-type beta propeller"/>
    <property type="match status" value="2"/>
</dbReference>
<dbReference type="Proteomes" id="UP000076858">
    <property type="component" value="Unassembled WGS sequence"/>
</dbReference>
<evidence type="ECO:0000313" key="3">
    <source>
        <dbReference type="EMBL" id="KZS04979.1"/>
    </source>
</evidence>
<gene>
    <name evidence="3" type="ORF">APZ42_031914</name>
</gene>
<dbReference type="STRING" id="35525.A0A0N8EEH3"/>
<sequence length="393" mass="44974">MPWTVRLEGGPRRVNHAAVAVNEKIFSFGGYCTGEDYKLKRPMDVHVLNTVNYRWNAAKNPDRNSPQYNLVPYQRYGHTAVVHNDLVFIWGGRNDEAACNVLFCFDTTNLMWSQPKVCGEVPRARDGHSACIINNCMYVFGGYEEDTDRFSQDVHVLDLKTMEWRYLKTKGEPPSYRDFHSGTPIGDYMYIFGGRGNQLGPHHSMDEVYCDQIVFLDTRAQTWHRPDVTGFRPVGRRSHSAFTYKGNLFIFGGFNGILKMHYNDLLRYDPENCRWCVVRPRGHGPCARRRQSCCVIGDRVFLFGGTSPHPDLNLNLTANQQRENYPGLEPIESPLMDHNDLFVLDFAPSLKTMAITNVIEHKLNVEALPESIRFEIRAMTFPNNVTKPLNNAG</sequence>
<reference evidence="3 4" key="2">
    <citation type="submission" date="2016-03" db="EMBL/GenBank/DDBJ databases">
        <title>EvidentialGene: Evidence-directed Construction of Genes on Genomes.</title>
        <authorList>
            <person name="Gilbert D.G."/>
            <person name="Choi J.-H."/>
            <person name="Mockaitis K."/>
            <person name="Colbourne J."/>
            <person name="Pfrender M."/>
        </authorList>
    </citation>
    <scope>NUCLEOTIDE SEQUENCE [LARGE SCALE GENOMIC DNA]</scope>
    <source>
        <strain evidence="3 4">Xinb3</strain>
        <tissue evidence="3">Complete organism</tissue>
    </source>
</reference>
<proteinExistence type="predicted"/>
<dbReference type="EMBL" id="GDIQ01034684">
    <property type="protein sequence ID" value="JAN60053.1"/>
    <property type="molecule type" value="Transcribed_RNA"/>
</dbReference>
<reference evidence="2" key="1">
    <citation type="submission" date="2015-10" db="EMBL/GenBank/DDBJ databases">
        <title>EvidentialGene: Evidence-directed Construction of Complete mRNA Transcriptomes without Genomes.</title>
        <authorList>
            <person name="Gilbert D.G."/>
        </authorList>
    </citation>
    <scope>NUCLEOTIDE SEQUENCE</scope>
</reference>
<evidence type="ECO:0000313" key="4">
    <source>
        <dbReference type="Proteomes" id="UP000076858"/>
    </source>
</evidence>
<dbReference type="InterPro" id="IPR006652">
    <property type="entry name" value="Kelch_1"/>
</dbReference>
<dbReference type="AlphaFoldDB" id="A0A0N8EEH3"/>
<keyword evidence="1" id="KW-0880">Kelch repeat</keyword>
<dbReference type="FunFam" id="2.120.10.80:FF:000134">
    <property type="entry name" value="Kelch domain-containing protein, putative"/>
    <property type="match status" value="1"/>
</dbReference>
<dbReference type="SUPFAM" id="SSF117281">
    <property type="entry name" value="Kelch motif"/>
    <property type="match status" value="1"/>
</dbReference>
<dbReference type="OrthoDB" id="432528at2759"/>
<dbReference type="Pfam" id="PF24681">
    <property type="entry name" value="Kelch_KLHDC2_KLHL20_DRC7"/>
    <property type="match status" value="1"/>
</dbReference>
<keyword evidence="4" id="KW-1185">Reference proteome</keyword>
<dbReference type="PANTHER" id="PTHR46461:SF1">
    <property type="entry name" value="KELCH DOMAIN-CONTAINING PROTEIN 3"/>
    <property type="match status" value="1"/>
</dbReference>
<dbReference type="GO" id="GO:0003682">
    <property type="term" value="F:chromatin binding"/>
    <property type="evidence" value="ECO:0007669"/>
    <property type="project" value="InterPro"/>
</dbReference>
<name>A0A0N8EEH3_9CRUS</name>
<protein>
    <submittedName>
        <fullName evidence="2 3">Kelch domain-containing protein</fullName>
    </submittedName>
</protein>
<dbReference type="InterPro" id="IPR015915">
    <property type="entry name" value="Kelch-typ_b-propeller"/>
</dbReference>
<organism evidence="2">
    <name type="scientific">Daphnia magna</name>
    <dbReference type="NCBI Taxonomy" id="35525"/>
    <lineage>
        <taxon>Eukaryota</taxon>
        <taxon>Metazoa</taxon>
        <taxon>Ecdysozoa</taxon>
        <taxon>Arthropoda</taxon>
        <taxon>Crustacea</taxon>
        <taxon>Branchiopoda</taxon>
        <taxon>Diplostraca</taxon>
        <taxon>Cladocera</taxon>
        <taxon>Anomopoda</taxon>
        <taxon>Daphniidae</taxon>
        <taxon>Daphnia</taxon>
    </lineage>
</organism>
<dbReference type="SMART" id="SM00612">
    <property type="entry name" value="Kelch"/>
    <property type="match status" value="2"/>
</dbReference>
<dbReference type="PANTHER" id="PTHR46461">
    <property type="entry name" value="KELCH DOMAIN-CONTAINING PROTEIN 3"/>
    <property type="match status" value="1"/>
</dbReference>
<dbReference type="InterPro" id="IPR052637">
    <property type="entry name" value="KLHDC3-like"/>
</dbReference>
<evidence type="ECO:0000313" key="2">
    <source>
        <dbReference type="EMBL" id="JAN60053.1"/>
    </source>
</evidence>
<evidence type="ECO:0000256" key="1">
    <source>
        <dbReference type="ARBA" id="ARBA00022441"/>
    </source>
</evidence>
<dbReference type="EMBL" id="LRGB01003024">
    <property type="protein sequence ID" value="KZS04979.1"/>
    <property type="molecule type" value="Genomic_DNA"/>
</dbReference>
<accession>A0A0N8EEH3</accession>
<dbReference type="GO" id="GO:0005737">
    <property type="term" value="C:cytoplasm"/>
    <property type="evidence" value="ECO:0007669"/>
    <property type="project" value="TreeGrafter"/>
</dbReference>